<gene>
    <name evidence="2" type="ORF">GAN59_23490</name>
</gene>
<evidence type="ECO:0000313" key="3">
    <source>
        <dbReference type="Proteomes" id="UP000488521"/>
    </source>
</evidence>
<reference evidence="2 3" key="1">
    <citation type="journal article" date="2019" name="Nat. Med.">
        <title>A library of human gut bacterial isolates paired with longitudinal multiomics data enables mechanistic microbiome research.</title>
        <authorList>
            <person name="Poyet M."/>
            <person name="Groussin M."/>
            <person name="Gibbons S.M."/>
            <person name="Avila-Pacheco J."/>
            <person name="Jiang X."/>
            <person name="Kearney S.M."/>
            <person name="Perrotta A.R."/>
            <person name="Berdy B."/>
            <person name="Zhao S."/>
            <person name="Lieberman T.D."/>
            <person name="Swanson P.K."/>
            <person name="Smith M."/>
            <person name="Roesemann S."/>
            <person name="Alexander J.E."/>
            <person name="Rich S.A."/>
            <person name="Livny J."/>
            <person name="Vlamakis H."/>
            <person name="Clish C."/>
            <person name="Bullock K."/>
            <person name="Deik A."/>
            <person name="Scott J."/>
            <person name="Pierce K.A."/>
            <person name="Xavier R.J."/>
            <person name="Alm E.J."/>
        </authorList>
    </citation>
    <scope>NUCLEOTIDE SEQUENCE [LARGE SCALE GENOMIC DNA]</scope>
    <source>
        <strain evidence="2 3">BIOML-A156</strain>
    </source>
</reference>
<evidence type="ECO:0000256" key="1">
    <source>
        <dbReference type="SAM" id="Coils"/>
    </source>
</evidence>
<protein>
    <submittedName>
        <fullName evidence="2">Uncharacterized protein</fullName>
    </submittedName>
</protein>
<dbReference type="AlphaFoldDB" id="A0A6I0SA89"/>
<name>A0A6I0SA89_BACT4</name>
<proteinExistence type="predicted"/>
<evidence type="ECO:0000313" key="2">
    <source>
        <dbReference type="EMBL" id="KAB4468674.1"/>
    </source>
</evidence>
<organism evidence="2 3">
    <name type="scientific">Bacteroides thetaiotaomicron</name>
    <dbReference type="NCBI Taxonomy" id="818"/>
    <lineage>
        <taxon>Bacteria</taxon>
        <taxon>Pseudomonadati</taxon>
        <taxon>Bacteroidota</taxon>
        <taxon>Bacteroidia</taxon>
        <taxon>Bacteroidales</taxon>
        <taxon>Bacteroidaceae</taxon>
        <taxon>Bacteroides</taxon>
    </lineage>
</organism>
<dbReference type="RefSeq" id="WP_272185621.1">
    <property type="nucleotide sequence ID" value="NZ_JAQNTN010000020.1"/>
</dbReference>
<keyword evidence="1" id="KW-0175">Coiled coil</keyword>
<dbReference type="EMBL" id="WCRS01000031">
    <property type="protein sequence ID" value="KAB4468674.1"/>
    <property type="molecule type" value="Genomic_DNA"/>
</dbReference>
<feature type="coiled-coil region" evidence="1">
    <location>
        <begin position="120"/>
        <end position="199"/>
    </location>
</feature>
<accession>A0A6I0SA89</accession>
<comment type="caution">
    <text evidence="2">The sequence shown here is derived from an EMBL/GenBank/DDBJ whole genome shotgun (WGS) entry which is preliminary data.</text>
</comment>
<dbReference type="Proteomes" id="UP000488521">
    <property type="component" value="Unassembled WGS sequence"/>
</dbReference>
<sequence>MIRNKILSDISQLIRDSKKFEISDFKIDTQEKDKYSTLSISFVLEPAYKLFFAMYNNPSYGKYGSTFKISCSACPGELTYKEQIEFSDKDAIYDKVKSWLGCIWEEISSNSIVRALGQQQDEIRQQVDEMIKNVGDLEDTYFTNEEAEVLKERLDELSKKFQEQIENSVEDANKMKAEITSLQDDIQILKQTIQSYKKQGWIKSFTTKAFKWANQSDNKALLKEGAKMIQSLLIDKSQ</sequence>